<accession>A0A0W8F5C8</accession>
<gene>
    <name evidence="1" type="ORF">ASZ90_014264</name>
</gene>
<evidence type="ECO:0000313" key="1">
    <source>
        <dbReference type="EMBL" id="KUG16037.1"/>
    </source>
</evidence>
<sequence>MTGELGRKRIFLFGGRGYFVKARTLSERQQSLGYLQNPLEAFYGAL</sequence>
<dbReference type="EMBL" id="LNQE01001516">
    <property type="protein sequence ID" value="KUG16037.1"/>
    <property type="molecule type" value="Genomic_DNA"/>
</dbReference>
<name>A0A0W8F5C8_9ZZZZ</name>
<reference evidence="1" key="1">
    <citation type="journal article" date="2015" name="Proc. Natl. Acad. Sci. U.S.A.">
        <title>Networks of energetic and metabolic interactions define dynamics in microbial communities.</title>
        <authorList>
            <person name="Embree M."/>
            <person name="Liu J.K."/>
            <person name="Al-Bassam M.M."/>
            <person name="Zengler K."/>
        </authorList>
    </citation>
    <scope>NUCLEOTIDE SEQUENCE</scope>
</reference>
<dbReference type="AlphaFoldDB" id="A0A0W8F5C8"/>
<proteinExistence type="predicted"/>
<comment type="caution">
    <text evidence="1">The sequence shown here is derived from an EMBL/GenBank/DDBJ whole genome shotgun (WGS) entry which is preliminary data.</text>
</comment>
<protein>
    <submittedName>
        <fullName evidence="1">Uncharacterized protein</fullName>
    </submittedName>
</protein>
<organism evidence="1">
    <name type="scientific">hydrocarbon metagenome</name>
    <dbReference type="NCBI Taxonomy" id="938273"/>
    <lineage>
        <taxon>unclassified sequences</taxon>
        <taxon>metagenomes</taxon>
        <taxon>ecological metagenomes</taxon>
    </lineage>
</organism>